<dbReference type="Pfam" id="PF00018">
    <property type="entry name" value="SH3_1"/>
    <property type="match status" value="2"/>
</dbReference>
<feature type="compositionally biased region" description="Basic and acidic residues" evidence="14">
    <location>
        <begin position="1"/>
        <end position="30"/>
    </location>
</feature>
<dbReference type="GO" id="GO:0005768">
    <property type="term" value="C:endosome"/>
    <property type="evidence" value="ECO:0007669"/>
    <property type="project" value="UniProtKB-SubCell"/>
</dbReference>
<evidence type="ECO:0000259" key="15">
    <source>
        <dbReference type="PROSITE" id="PS50001"/>
    </source>
</evidence>
<dbReference type="Proteomes" id="UP001178461">
    <property type="component" value="Chromosome 2"/>
</dbReference>
<feature type="region of interest" description="Disordered" evidence="14">
    <location>
        <begin position="1"/>
        <end position="40"/>
    </location>
</feature>
<comment type="subcellular location">
    <subcellularLocation>
        <location evidence="3">Cytoplasm</location>
    </subcellularLocation>
    <subcellularLocation>
        <location evidence="2">Endosome</location>
    </subcellularLocation>
    <subcellularLocation>
        <location evidence="4">Golgi apparatus</location>
    </subcellularLocation>
    <subcellularLocation>
        <location evidence="1">Nucleus</location>
    </subcellularLocation>
</comment>
<keyword evidence="11" id="KW-0539">Nucleus</keyword>
<evidence type="ECO:0000256" key="3">
    <source>
        <dbReference type="ARBA" id="ARBA00004496"/>
    </source>
</evidence>
<evidence type="ECO:0000256" key="9">
    <source>
        <dbReference type="ARBA" id="ARBA00022999"/>
    </source>
</evidence>
<feature type="domain" description="SH3" evidence="16">
    <location>
        <begin position="43"/>
        <end position="103"/>
    </location>
</feature>
<dbReference type="FunFam" id="2.30.30.40:FF:000067">
    <property type="entry name" value="Growth factor receptor-bound protein 2"/>
    <property type="match status" value="1"/>
</dbReference>
<name>A0AA35JWF8_9SAUR</name>
<gene>
    <name evidence="17" type="ORF">PODLI_1B010127</name>
</gene>
<keyword evidence="9 12" id="KW-0727">SH2 domain</keyword>
<dbReference type="InterPro" id="IPR043539">
    <property type="entry name" value="Grb2-like"/>
</dbReference>
<dbReference type="InterPro" id="IPR035643">
    <property type="entry name" value="GRB2_C_SH3"/>
</dbReference>
<evidence type="ECO:0000256" key="1">
    <source>
        <dbReference type="ARBA" id="ARBA00004123"/>
    </source>
</evidence>
<dbReference type="Gene3D" id="3.30.505.10">
    <property type="entry name" value="SH2 domain"/>
    <property type="match status" value="1"/>
</dbReference>
<accession>A0AA35JWF8</accession>
<dbReference type="InterPro" id="IPR036860">
    <property type="entry name" value="SH2_dom_sf"/>
</dbReference>
<sequence>MRKTEPEVEQEGQRGREGRLDREPPEKLQGELRSYPPSSSLLSTSMEAVAKYDFKATADDELSFKRGDILKVLNEECDQNWYKAELNGKDGFIPKNYIEMKPHPWFFGKIPRAKAEEMLGKQRHDGAFLIRESESAPGDFSLSVKFGNDVQHFKVLRDGAGKYFLWVVKFNSLNELVDYHRSTSVSRNQQIFLRDIEQVPQQPTYVQALFDFDPQEEGELGFRRGDFIRVLDNSDPNWWKGACHDQTGMFPRNYVTPVNRNI</sequence>
<dbReference type="InterPro" id="IPR035641">
    <property type="entry name" value="GRB2_N_SH3"/>
</dbReference>
<dbReference type="CDD" id="cd11949">
    <property type="entry name" value="SH3_GRB2_C"/>
    <property type="match status" value="1"/>
</dbReference>
<evidence type="ECO:0000256" key="7">
    <source>
        <dbReference type="ARBA" id="ARBA00022737"/>
    </source>
</evidence>
<keyword evidence="5 13" id="KW-0728">SH3 domain</keyword>
<dbReference type="GO" id="GO:0005794">
    <property type="term" value="C:Golgi apparatus"/>
    <property type="evidence" value="ECO:0007669"/>
    <property type="project" value="UniProtKB-SubCell"/>
</dbReference>
<organism evidence="17 18">
    <name type="scientific">Podarcis lilfordi</name>
    <name type="common">Lilford's wall lizard</name>
    <dbReference type="NCBI Taxonomy" id="74358"/>
    <lineage>
        <taxon>Eukaryota</taxon>
        <taxon>Metazoa</taxon>
        <taxon>Chordata</taxon>
        <taxon>Craniata</taxon>
        <taxon>Vertebrata</taxon>
        <taxon>Euteleostomi</taxon>
        <taxon>Lepidosauria</taxon>
        <taxon>Squamata</taxon>
        <taxon>Bifurcata</taxon>
        <taxon>Unidentata</taxon>
        <taxon>Episquamata</taxon>
        <taxon>Laterata</taxon>
        <taxon>Lacertibaenia</taxon>
        <taxon>Lacertidae</taxon>
        <taxon>Podarcis</taxon>
    </lineage>
</organism>
<evidence type="ECO:0000256" key="5">
    <source>
        <dbReference type="ARBA" id="ARBA00022443"/>
    </source>
</evidence>
<dbReference type="SUPFAM" id="SSF50044">
    <property type="entry name" value="SH3-domain"/>
    <property type="match status" value="2"/>
</dbReference>
<evidence type="ECO:0000313" key="17">
    <source>
        <dbReference type="EMBL" id="CAI5766018.1"/>
    </source>
</evidence>
<evidence type="ECO:0000256" key="8">
    <source>
        <dbReference type="ARBA" id="ARBA00022753"/>
    </source>
</evidence>
<dbReference type="AlphaFoldDB" id="A0AA35JWF8"/>
<keyword evidence="18" id="KW-1185">Reference proteome</keyword>
<keyword evidence="8" id="KW-0967">Endosome</keyword>
<dbReference type="Gene3D" id="2.30.30.40">
    <property type="entry name" value="SH3 Domains"/>
    <property type="match status" value="2"/>
</dbReference>
<keyword evidence="7" id="KW-0677">Repeat</keyword>
<dbReference type="PRINTS" id="PR00401">
    <property type="entry name" value="SH2DOMAIN"/>
</dbReference>
<reference evidence="17" key="1">
    <citation type="submission" date="2022-12" db="EMBL/GenBank/DDBJ databases">
        <authorList>
            <person name="Alioto T."/>
            <person name="Alioto T."/>
            <person name="Gomez Garrido J."/>
        </authorList>
    </citation>
    <scope>NUCLEOTIDE SEQUENCE</scope>
</reference>
<proteinExistence type="predicted"/>
<dbReference type="SUPFAM" id="SSF55550">
    <property type="entry name" value="SH2 domain"/>
    <property type="match status" value="1"/>
</dbReference>
<dbReference type="SMART" id="SM00252">
    <property type="entry name" value="SH2"/>
    <property type="match status" value="1"/>
</dbReference>
<dbReference type="EMBL" id="OX395127">
    <property type="protein sequence ID" value="CAI5766018.1"/>
    <property type="molecule type" value="Genomic_DNA"/>
</dbReference>
<evidence type="ECO:0000256" key="14">
    <source>
        <dbReference type="SAM" id="MobiDB-lite"/>
    </source>
</evidence>
<keyword evidence="10" id="KW-0333">Golgi apparatus</keyword>
<dbReference type="FunFam" id="3.30.505.10:FF:000022">
    <property type="entry name" value="Growth factor receptor-bound protein 2"/>
    <property type="match status" value="1"/>
</dbReference>
<feature type="domain" description="SH3" evidence="16">
    <location>
        <begin position="201"/>
        <end position="260"/>
    </location>
</feature>
<dbReference type="InterPro" id="IPR000980">
    <property type="entry name" value="SH2"/>
</dbReference>
<dbReference type="CDD" id="cd09941">
    <property type="entry name" value="SH2_Grb2_like"/>
    <property type="match status" value="1"/>
</dbReference>
<dbReference type="PROSITE" id="PS50001">
    <property type="entry name" value="SH2"/>
    <property type="match status" value="1"/>
</dbReference>
<dbReference type="FunFam" id="2.30.30.40:FF:000076">
    <property type="entry name" value="Growth factor receptor-bound protein 2"/>
    <property type="match status" value="1"/>
</dbReference>
<feature type="domain" description="SH2" evidence="15">
    <location>
        <begin position="105"/>
        <end position="197"/>
    </location>
</feature>
<dbReference type="CDD" id="cd11946">
    <property type="entry name" value="SH3_GRB2_N"/>
    <property type="match status" value="1"/>
</dbReference>
<evidence type="ECO:0000256" key="10">
    <source>
        <dbReference type="ARBA" id="ARBA00023034"/>
    </source>
</evidence>
<dbReference type="PANTHER" id="PTHR46037">
    <property type="entry name" value="PROTEIN ENHANCER OF SEVENLESS 2B"/>
    <property type="match status" value="1"/>
</dbReference>
<evidence type="ECO:0000256" key="4">
    <source>
        <dbReference type="ARBA" id="ARBA00004555"/>
    </source>
</evidence>
<dbReference type="GO" id="GO:0005634">
    <property type="term" value="C:nucleus"/>
    <property type="evidence" value="ECO:0007669"/>
    <property type="project" value="UniProtKB-SubCell"/>
</dbReference>
<evidence type="ECO:0000313" key="18">
    <source>
        <dbReference type="Proteomes" id="UP001178461"/>
    </source>
</evidence>
<evidence type="ECO:0000259" key="16">
    <source>
        <dbReference type="PROSITE" id="PS50002"/>
    </source>
</evidence>
<protein>
    <submittedName>
        <fullName evidence="17">GRB2 protein</fullName>
    </submittedName>
</protein>
<dbReference type="InterPro" id="IPR036028">
    <property type="entry name" value="SH3-like_dom_sf"/>
</dbReference>
<evidence type="ECO:0000256" key="12">
    <source>
        <dbReference type="PROSITE-ProRule" id="PRU00191"/>
    </source>
</evidence>
<dbReference type="Pfam" id="PF00017">
    <property type="entry name" value="SH2"/>
    <property type="match status" value="1"/>
</dbReference>
<dbReference type="PRINTS" id="PR00499">
    <property type="entry name" value="P67PHOX"/>
</dbReference>
<evidence type="ECO:0000256" key="2">
    <source>
        <dbReference type="ARBA" id="ARBA00004177"/>
    </source>
</evidence>
<keyword evidence="6" id="KW-0963">Cytoplasm</keyword>
<evidence type="ECO:0000256" key="6">
    <source>
        <dbReference type="ARBA" id="ARBA00022490"/>
    </source>
</evidence>
<dbReference type="SMART" id="SM00326">
    <property type="entry name" value="SH3"/>
    <property type="match status" value="2"/>
</dbReference>
<dbReference type="PRINTS" id="PR00452">
    <property type="entry name" value="SH3DOMAIN"/>
</dbReference>
<dbReference type="InterPro" id="IPR001452">
    <property type="entry name" value="SH3_domain"/>
</dbReference>
<evidence type="ECO:0000256" key="11">
    <source>
        <dbReference type="ARBA" id="ARBA00023242"/>
    </source>
</evidence>
<dbReference type="PROSITE" id="PS50002">
    <property type="entry name" value="SH3"/>
    <property type="match status" value="2"/>
</dbReference>
<evidence type="ECO:0000256" key="13">
    <source>
        <dbReference type="PROSITE-ProRule" id="PRU00192"/>
    </source>
</evidence>